<dbReference type="HOGENOM" id="CLU_075666_1_3_1"/>
<gene>
    <name evidence="5" type="ORF">SELMODRAFT_230529</name>
</gene>
<accession>D8R288</accession>
<proteinExistence type="inferred from homology"/>
<dbReference type="InterPro" id="IPR009072">
    <property type="entry name" value="Histone-fold"/>
</dbReference>
<dbReference type="InterPro" id="IPR007125">
    <property type="entry name" value="H2A/H2B/H3"/>
</dbReference>
<reference evidence="5 6" key="1">
    <citation type="journal article" date="2011" name="Science">
        <title>The Selaginella genome identifies genetic changes associated with the evolution of vascular plants.</title>
        <authorList>
            <person name="Banks J.A."/>
            <person name="Nishiyama T."/>
            <person name="Hasebe M."/>
            <person name="Bowman J.L."/>
            <person name="Gribskov M."/>
            <person name="dePamphilis C."/>
            <person name="Albert V.A."/>
            <person name="Aono N."/>
            <person name="Aoyama T."/>
            <person name="Ambrose B.A."/>
            <person name="Ashton N.W."/>
            <person name="Axtell M.J."/>
            <person name="Barker E."/>
            <person name="Barker M.S."/>
            <person name="Bennetzen J.L."/>
            <person name="Bonawitz N.D."/>
            <person name="Chapple C."/>
            <person name="Cheng C."/>
            <person name="Correa L.G."/>
            <person name="Dacre M."/>
            <person name="DeBarry J."/>
            <person name="Dreyer I."/>
            <person name="Elias M."/>
            <person name="Engstrom E.M."/>
            <person name="Estelle M."/>
            <person name="Feng L."/>
            <person name="Finet C."/>
            <person name="Floyd S.K."/>
            <person name="Frommer W.B."/>
            <person name="Fujita T."/>
            <person name="Gramzow L."/>
            <person name="Gutensohn M."/>
            <person name="Harholt J."/>
            <person name="Hattori M."/>
            <person name="Heyl A."/>
            <person name="Hirai T."/>
            <person name="Hiwatashi Y."/>
            <person name="Ishikawa M."/>
            <person name="Iwata M."/>
            <person name="Karol K.G."/>
            <person name="Koehler B."/>
            <person name="Kolukisaoglu U."/>
            <person name="Kubo M."/>
            <person name="Kurata T."/>
            <person name="Lalonde S."/>
            <person name="Li K."/>
            <person name="Li Y."/>
            <person name="Litt A."/>
            <person name="Lyons E."/>
            <person name="Manning G."/>
            <person name="Maruyama T."/>
            <person name="Michael T.P."/>
            <person name="Mikami K."/>
            <person name="Miyazaki S."/>
            <person name="Morinaga S."/>
            <person name="Murata T."/>
            <person name="Mueller-Roeber B."/>
            <person name="Nelson D.R."/>
            <person name="Obara M."/>
            <person name="Oguri Y."/>
            <person name="Olmstead R.G."/>
            <person name="Onodera N."/>
            <person name="Petersen B.L."/>
            <person name="Pils B."/>
            <person name="Prigge M."/>
            <person name="Rensing S.A."/>
            <person name="Riano-Pachon D.M."/>
            <person name="Roberts A.W."/>
            <person name="Sato Y."/>
            <person name="Scheller H.V."/>
            <person name="Schulz B."/>
            <person name="Schulz C."/>
            <person name="Shakirov E.V."/>
            <person name="Shibagaki N."/>
            <person name="Shinohara N."/>
            <person name="Shippen D.E."/>
            <person name="Soerensen I."/>
            <person name="Sotooka R."/>
            <person name="Sugimoto N."/>
            <person name="Sugita M."/>
            <person name="Sumikawa N."/>
            <person name="Tanurdzic M."/>
            <person name="Theissen G."/>
            <person name="Ulvskov P."/>
            <person name="Wakazuki S."/>
            <person name="Weng J.K."/>
            <person name="Willats W.W."/>
            <person name="Wipf D."/>
            <person name="Wolf P.G."/>
            <person name="Yang L."/>
            <person name="Zimmer A.D."/>
            <person name="Zhu Q."/>
            <person name="Mitros T."/>
            <person name="Hellsten U."/>
            <person name="Loque D."/>
            <person name="Otillar R."/>
            <person name="Salamov A."/>
            <person name="Schmutz J."/>
            <person name="Shapiro H."/>
            <person name="Lindquist E."/>
            <person name="Lucas S."/>
            <person name="Rokhsar D."/>
            <person name="Grigoriev I.V."/>
        </authorList>
    </citation>
    <scope>NUCLEOTIDE SEQUENCE [LARGE SCALE GENOMIC DNA]</scope>
</reference>
<dbReference type="FunFam" id="1.10.20.10:FF:000043">
    <property type="entry name" value="Histone H2B"/>
    <property type="match status" value="1"/>
</dbReference>
<dbReference type="STRING" id="88036.D8R288"/>
<dbReference type="GO" id="GO:0000786">
    <property type="term" value="C:nucleosome"/>
    <property type="evidence" value="ECO:0007669"/>
    <property type="project" value="InterPro"/>
</dbReference>
<dbReference type="InParanoid" id="D8R288"/>
<evidence type="ECO:0000313" key="5">
    <source>
        <dbReference type="EMBL" id="EFJ33683.1"/>
    </source>
</evidence>
<dbReference type="Proteomes" id="UP000001514">
    <property type="component" value="Unassembled WGS sequence"/>
</dbReference>
<dbReference type="SMART" id="SM00427">
    <property type="entry name" value="H2B"/>
    <property type="match status" value="1"/>
</dbReference>
<organism evidence="6">
    <name type="scientific">Selaginella moellendorffii</name>
    <name type="common">Spikemoss</name>
    <dbReference type="NCBI Taxonomy" id="88036"/>
    <lineage>
        <taxon>Eukaryota</taxon>
        <taxon>Viridiplantae</taxon>
        <taxon>Streptophyta</taxon>
        <taxon>Embryophyta</taxon>
        <taxon>Tracheophyta</taxon>
        <taxon>Lycopodiopsida</taxon>
        <taxon>Selaginellales</taxon>
        <taxon>Selaginellaceae</taxon>
        <taxon>Selaginella</taxon>
    </lineage>
</organism>
<dbReference type="PRINTS" id="PR00621">
    <property type="entry name" value="HISTONEH2B"/>
</dbReference>
<dbReference type="PANTHER" id="PTHR23428">
    <property type="entry name" value="HISTONE H2B"/>
    <property type="match status" value="1"/>
</dbReference>
<comment type="similarity">
    <text evidence="2">Belongs to the histone H2B family.</text>
</comment>
<dbReference type="GO" id="GO:0030527">
    <property type="term" value="F:structural constituent of chromatin"/>
    <property type="evidence" value="ECO:0007669"/>
    <property type="project" value="InterPro"/>
</dbReference>
<feature type="domain" description="Core Histone H2A/H2B/H3" evidence="4">
    <location>
        <begin position="25"/>
        <end position="104"/>
    </location>
</feature>
<dbReference type="eggNOG" id="KOG1744">
    <property type="taxonomic scope" value="Eukaryota"/>
</dbReference>
<dbReference type="AlphaFoldDB" id="D8R288"/>
<dbReference type="EMBL" id="GL377570">
    <property type="protein sequence ID" value="EFJ33683.1"/>
    <property type="molecule type" value="Genomic_DNA"/>
</dbReference>
<dbReference type="Gene3D" id="1.10.20.10">
    <property type="entry name" value="Histone, subunit A"/>
    <property type="match status" value="1"/>
</dbReference>
<dbReference type="SUPFAM" id="SSF47113">
    <property type="entry name" value="Histone-fold"/>
    <property type="match status" value="1"/>
</dbReference>
<dbReference type="GO" id="GO:0003677">
    <property type="term" value="F:DNA binding"/>
    <property type="evidence" value="ECO:0007669"/>
    <property type="project" value="InterPro"/>
</dbReference>
<comment type="function">
    <text evidence="1">Core component of nucleosome. Nucleosomes wrap and compact DNA into chromatin, limiting DNA accessibility to the cellular machineries which require DNA as a template. Histones thereby play a central role in transcription regulation, DNA repair, DNA replication and chromosomal stability. DNA accessibility is regulated via a complex set of post-translational modifications of histones, also called histone code, and nucleosome remodeling.</text>
</comment>
<dbReference type="KEGG" id="smo:SELMODRAFT_230529"/>
<dbReference type="GO" id="GO:0005634">
    <property type="term" value="C:nucleus"/>
    <property type="evidence" value="ECO:0007669"/>
    <property type="project" value="UniProtKB-ARBA"/>
</dbReference>
<dbReference type="Gramene" id="EFJ33683">
    <property type="protein sequence ID" value="EFJ33683"/>
    <property type="gene ID" value="SELMODRAFT_230529"/>
</dbReference>
<protein>
    <recommendedName>
        <fullName evidence="4">Core Histone H2A/H2B/H3 domain-containing protein</fullName>
    </recommendedName>
</protein>
<dbReference type="OrthoDB" id="1166527at2759"/>
<evidence type="ECO:0000256" key="2">
    <source>
        <dbReference type="ARBA" id="ARBA00006846"/>
    </source>
</evidence>
<evidence type="ECO:0000259" key="4">
    <source>
        <dbReference type="Pfam" id="PF00125"/>
    </source>
</evidence>
<dbReference type="Pfam" id="PF00125">
    <property type="entry name" value="Histone"/>
    <property type="match status" value="1"/>
</dbReference>
<feature type="region of interest" description="Disordered" evidence="3">
    <location>
        <begin position="1"/>
        <end position="33"/>
    </location>
</feature>
<evidence type="ECO:0000256" key="1">
    <source>
        <dbReference type="ARBA" id="ARBA00002001"/>
    </source>
</evidence>
<evidence type="ECO:0000313" key="6">
    <source>
        <dbReference type="Proteomes" id="UP000001514"/>
    </source>
</evidence>
<sequence length="128" mass="14173">MAELDSRMKAVKKLPSTGGGSSGQQQRSSMKKLKALQGDSYKIYIYKVLKQVHPDISISIKAMNIMNSLVHDMFERLSTEAGRLARYSNKPTIQSREVQASVRLIFPGELAKHAISEGTKAVTKYVSS</sequence>
<name>D8R288_SELML</name>
<evidence type="ECO:0000256" key="3">
    <source>
        <dbReference type="SAM" id="MobiDB-lite"/>
    </source>
</evidence>
<dbReference type="InterPro" id="IPR000558">
    <property type="entry name" value="Histone_H2B"/>
</dbReference>
<dbReference type="CDD" id="cd22910">
    <property type="entry name" value="HFD_H2B"/>
    <property type="match status" value="1"/>
</dbReference>
<dbReference type="GO" id="GO:0046982">
    <property type="term" value="F:protein heterodimerization activity"/>
    <property type="evidence" value="ECO:0007669"/>
    <property type="project" value="InterPro"/>
</dbReference>
<keyword evidence="6" id="KW-1185">Reference proteome</keyword>